<keyword evidence="4 10" id="KW-0202">Cytokine</keyword>
<dbReference type="GO" id="GO:0006954">
    <property type="term" value="P:inflammatory response"/>
    <property type="evidence" value="ECO:0007669"/>
    <property type="project" value="UniProtKB-KW"/>
</dbReference>
<evidence type="ECO:0000256" key="9">
    <source>
        <dbReference type="ARBA" id="ARBA00046039"/>
    </source>
</evidence>
<keyword evidence="3 10" id="KW-0145">Chemotaxis</keyword>
<dbReference type="EMBL" id="VYZL01003450">
    <property type="protein sequence ID" value="NWR61663.1"/>
    <property type="molecule type" value="Genomic_DNA"/>
</dbReference>
<dbReference type="GO" id="GO:0006955">
    <property type="term" value="P:immune response"/>
    <property type="evidence" value="ECO:0007669"/>
    <property type="project" value="InterPro"/>
</dbReference>
<evidence type="ECO:0000259" key="11">
    <source>
        <dbReference type="SMART" id="SM00199"/>
    </source>
</evidence>
<dbReference type="Gene3D" id="2.40.50.40">
    <property type="match status" value="1"/>
</dbReference>
<comment type="subcellular location">
    <subcellularLocation>
        <location evidence="1 10">Secreted</location>
    </subcellularLocation>
</comment>
<sequence length="72" mass="8184">PAPYRPSECCFSFAKGPLRLAKLRSFHRTPKDCYNPAVVFETKNGTKVCANPEETWVEKRVESLQKRNGLDA</sequence>
<protein>
    <recommendedName>
        <fullName evidence="10">C-C motif chemokine</fullName>
    </recommendedName>
</protein>
<evidence type="ECO:0000256" key="3">
    <source>
        <dbReference type="ARBA" id="ARBA00022500"/>
    </source>
</evidence>
<keyword evidence="6" id="KW-0732">Signal</keyword>
<keyword evidence="5 10" id="KW-0964">Secreted</keyword>
<dbReference type="InterPro" id="IPR000827">
    <property type="entry name" value="Chemokine_CC_CS"/>
</dbReference>
<dbReference type="Pfam" id="PF00048">
    <property type="entry name" value="IL8"/>
    <property type="match status" value="1"/>
</dbReference>
<accession>A0A7K4YRE6</accession>
<dbReference type="InterPro" id="IPR036048">
    <property type="entry name" value="Interleukin_8-like_sf"/>
</dbReference>
<dbReference type="InterPro" id="IPR001811">
    <property type="entry name" value="Chemokine_IL8-like_dom"/>
</dbReference>
<dbReference type="OrthoDB" id="9892424at2759"/>
<feature type="non-terminal residue" evidence="12">
    <location>
        <position position="72"/>
    </location>
</feature>
<dbReference type="Proteomes" id="UP000551127">
    <property type="component" value="Unassembled WGS sequence"/>
</dbReference>
<evidence type="ECO:0000256" key="10">
    <source>
        <dbReference type="RuleBase" id="RU361150"/>
    </source>
</evidence>
<feature type="non-terminal residue" evidence="12">
    <location>
        <position position="1"/>
    </location>
</feature>
<dbReference type="FunFam" id="2.40.50.40:FF:000002">
    <property type="entry name" value="C-C motif chemokine"/>
    <property type="match status" value="1"/>
</dbReference>
<feature type="domain" description="Chemokine interleukin-8-like" evidence="11">
    <location>
        <begin position="6"/>
        <end position="64"/>
    </location>
</feature>
<dbReference type="GO" id="GO:0005615">
    <property type="term" value="C:extracellular space"/>
    <property type="evidence" value="ECO:0007669"/>
    <property type="project" value="UniProtKB-KW"/>
</dbReference>
<evidence type="ECO:0000256" key="6">
    <source>
        <dbReference type="ARBA" id="ARBA00022729"/>
    </source>
</evidence>
<dbReference type="PROSITE" id="PS00472">
    <property type="entry name" value="SMALL_CYTOKINES_CC"/>
    <property type="match status" value="1"/>
</dbReference>
<dbReference type="SMART" id="SM00199">
    <property type="entry name" value="SCY"/>
    <property type="match status" value="1"/>
</dbReference>
<dbReference type="PANTHER" id="PTHR12015">
    <property type="entry name" value="SMALL INDUCIBLE CYTOKINE A"/>
    <property type="match status" value="1"/>
</dbReference>
<gene>
    <name evidence="12" type="primary">Ccl14</name>
    <name evidence="12" type="ORF">BUCABY_R14463</name>
</gene>
<dbReference type="GO" id="GO:0008009">
    <property type="term" value="F:chemokine activity"/>
    <property type="evidence" value="ECO:0007669"/>
    <property type="project" value="InterPro"/>
</dbReference>
<evidence type="ECO:0000256" key="5">
    <source>
        <dbReference type="ARBA" id="ARBA00022525"/>
    </source>
</evidence>
<evidence type="ECO:0000256" key="8">
    <source>
        <dbReference type="ARBA" id="ARBA00023198"/>
    </source>
</evidence>
<dbReference type="AlphaFoldDB" id="A0A7K4YRE6"/>
<dbReference type="CDD" id="cd00272">
    <property type="entry name" value="Chemokine_CC"/>
    <property type="match status" value="1"/>
</dbReference>
<organism evidence="12 13">
    <name type="scientific">Bucorvus abyssinicus</name>
    <name type="common">Northern ground-hornbill</name>
    <name type="synonym">Abyssinian ground-hornbill</name>
    <dbReference type="NCBI Taxonomy" id="153643"/>
    <lineage>
        <taxon>Eukaryota</taxon>
        <taxon>Metazoa</taxon>
        <taxon>Chordata</taxon>
        <taxon>Craniata</taxon>
        <taxon>Vertebrata</taxon>
        <taxon>Euteleostomi</taxon>
        <taxon>Archelosauria</taxon>
        <taxon>Archosauria</taxon>
        <taxon>Dinosauria</taxon>
        <taxon>Saurischia</taxon>
        <taxon>Theropoda</taxon>
        <taxon>Coelurosauria</taxon>
        <taxon>Aves</taxon>
        <taxon>Neognathae</taxon>
        <taxon>Neoaves</taxon>
        <taxon>Telluraves</taxon>
        <taxon>Coraciimorphae</taxon>
        <taxon>Bucerotiformes</taxon>
        <taxon>Bucorvidae</taxon>
        <taxon>Bucorvus</taxon>
    </lineage>
</organism>
<dbReference type="PANTHER" id="PTHR12015:SF111">
    <property type="entry name" value="C-C MOTIF CHEMOKINE 17"/>
    <property type="match status" value="1"/>
</dbReference>
<comment type="caution">
    <text evidence="12">The sequence shown here is derived from an EMBL/GenBank/DDBJ whole genome shotgun (WGS) entry which is preliminary data.</text>
</comment>
<dbReference type="InterPro" id="IPR039809">
    <property type="entry name" value="Chemokine_b/g/d"/>
</dbReference>
<evidence type="ECO:0000313" key="12">
    <source>
        <dbReference type="EMBL" id="NWR61663.1"/>
    </source>
</evidence>
<reference evidence="12 13" key="1">
    <citation type="submission" date="2019-09" db="EMBL/GenBank/DDBJ databases">
        <title>Bird 10,000 Genomes (B10K) Project - Family phase.</title>
        <authorList>
            <person name="Zhang G."/>
        </authorList>
    </citation>
    <scope>NUCLEOTIDE SEQUENCE [LARGE SCALE GENOMIC DNA]</scope>
    <source>
        <strain evidence="12">B10K-DU-012-80</strain>
    </source>
</reference>
<name>A0A7K4YRE6_BUCAB</name>
<comment type="similarity">
    <text evidence="2 10">Belongs to the intercrine beta (chemokine CC) family.</text>
</comment>
<keyword evidence="7" id="KW-1015">Disulfide bond</keyword>
<evidence type="ECO:0000256" key="2">
    <source>
        <dbReference type="ARBA" id="ARBA00010868"/>
    </source>
</evidence>
<keyword evidence="8" id="KW-0395">Inflammatory response</keyword>
<comment type="function">
    <text evidence="9">Chemokine, which displays chemotactic activity for T lymphocytes, preferentially Th2 cells, but not monocytes or granulocytes. Therefore plays an important role in a wide range of inflammatory and immunological processes. Acts by binding to CCR4 at T-cell surface. Mediates GM-CSF/CSF2-driven pain and inflammation. In the brain, required to maintain the typical, highly branched morphology of hippocampal microglia under homeostatic conditions. May be important for the appropriate adaptation of microglial morphology and synaptic plasticity to acute lipopolysaccharide (LPS)-induced neuroinflammation. Plays a role in wound healing, mainly by inducing fibroblast migration into the wound.</text>
</comment>
<evidence type="ECO:0000256" key="1">
    <source>
        <dbReference type="ARBA" id="ARBA00004613"/>
    </source>
</evidence>
<evidence type="ECO:0000313" key="13">
    <source>
        <dbReference type="Proteomes" id="UP000551127"/>
    </source>
</evidence>
<evidence type="ECO:0000256" key="4">
    <source>
        <dbReference type="ARBA" id="ARBA00022514"/>
    </source>
</evidence>
<evidence type="ECO:0000256" key="7">
    <source>
        <dbReference type="ARBA" id="ARBA00023157"/>
    </source>
</evidence>
<keyword evidence="13" id="KW-1185">Reference proteome</keyword>
<dbReference type="SUPFAM" id="SSF54117">
    <property type="entry name" value="Interleukin 8-like chemokines"/>
    <property type="match status" value="1"/>
</dbReference>
<proteinExistence type="inferred from homology"/>